<dbReference type="CDD" id="cd13442">
    <property type="entry name" value="CDI_toxin_Bp1026b-like"/>
    <property type="match status" value="1"/>
</dbReference>
<dbReference type="InterPro" id="IPR040559">
    <property type="entry name" value="CdiA_C"/>
</dbReference>
<dbReference type="Gene3D" id="3.40.1350.120">
    <property type="match status" value="1"/>
</dbReference>
<organism evidence="3 4">
    <name type="scientific">Plantactinospora sonchi</name>
    <dbReference type="NCBI Taxonomy" id="1544735"/>
    <lineage>
        <taxon>Bacteria</taxon>
        <taxon>Bacillati</taxon>
        <taxon>Actinomycetota</taxon>
        <taxon>Actinomycetes</taxon>
        <taxon>Micromonosporales</taxon>
        <taxon>Micromonosporaceae</taxon>
        <taxon>Plantactinospora</taxon>
    </lineage>
</organism>
<evidence type="ECO:0000313" key="3">
    <source>
        <dbReference type="EMBL" id="MEE6260177.1"/>
    </source>
</evidence>
<comment type="caution">
    <text evidence="3">The sequence shown here is derived from an EMBL/GenBank/DDBJ whole genome shotgun (WGS) entry which is preliminary data.</text>
</comment>
<evidence type="ECO:0000256" key="1">
    <source>
        <dbReference type="SAM" id="MobiDB-lite"/>
    </source>
</evidence>
<dbReference type="Proteomes" id="UP001332243">
    <property type="component" value="Unassembled WGS sequence"/>
</dbReference>
<protein>
    <recommendedName>
        <fullName evidence="2">tRNA nuclease CdiA C-terminal domain-containing protein</fullName>
    </recommendedName>
</protein>
<evidence type="ECO:0000259" key="2">
    <source>
        <dbReference type="Pfam" id="PF18451"/>
    </source>
</evidence>
<dbReference type="Pfam" id="PF18451">
    <property type="entry name" value="CdiA_C"/>
    <property type="match status" value="1"/>
</dbReference>
<feature type="domain" description="tRNA nuclease CdiA C-terminal" evidence="2">
    <location>
        <begin position="50"/>
        <end position="128"/>
    </location>
</feature>
<feature type="region of interest" description="Disordered" evidence="1">
    <location>
        <begin position="20"/>
        <end position="52"/>
    </location>
</feature>
<keyword evidence="4" id="KW-1185">Reference proteome</keyword>
<proteinExistence type="predicted"/>
<dbReference type="InterPro" id="IPR033806">
    <property type="entry name" value="CDI_toxin_Bp1026b-like"/>
</dbReference>
<accession>A0ABU7RUJ7</accession>
<dbReference type="EMBL" id="JAZGQK010000013">
    <property type="protein sequence ID" value="MEE6260177.1"/>
    <property type="molecule type" value="Genomic_DNA"/>
</dbReference>
<name>A0ABU7RUJ7_9ACTN</name>
<reference evidence="3 4" key="1">
    <citation type="submission" date="2024-01" db="EMBL/GenBank/DDBJ databases">
        <title>Genome insights into Plantactinospora sonchi sp. nov.</title>
        <authorList>
            <person name="Wang L."/>
        </authorList>
    </citation>
    <scope>NUCLEOTIDE SEQUENCE [LARGE SCALE GENOMIC DNA]</scope>
    <source>
        <strain evidence="3 4">NEAU-QY2</strain>
    </source>
</reference>
<dbReference type="RefSeq" id="WP_331215302.1">
    <property type="nucleotide sequence ID" value="NZ_JAZGQK010000013.1"/>
</dbReference>
<gene>
    <name evidence="3" type="ORF">V1633_16935</name>
</gene>
<evidence type="ECO:0000313" key="4">
    <source>
        <dbReference type="Proteomes" id="UP001332243"/>
    </source>
</evidence>
<sequence length="140" mass="15564">MDASGRRSLERENECADVLADRGYHVHQNPSRREVAEARAQTGDRGNPGKDPDYLVEGHVFDCYAPGETKSVRGVWSGVRDKVEDGQTERVVLNLGDWRGDLDALRKQFDDWPVDNLKELVALTPTGKLVKIVAHPDAKG</sequence>